<dbReference type="Pfam" id="PF12675">
    <property type="entry name" value="DUF3795"/>
    <property type="match status" value="1"/>
</dbReference>
<gene>
    <name evidence="1" type="ORF">CLV25_10641</name>
</gene>
<sequence>MKVISICGVDCTTCGEYGKTCNGCDAIKGKVFWAPYMELDCCPIYRCCKDEKKFEHCGKCSQLPCQLYIDTRDPSYSEEKHLEGVKERVKILKAL</sequence>
<accession>A0A4R2EV02</accession>
<protein>
    <submittedName>
        <fullName evidence="1">Uncharacterized protein DUF3795</fullName>
    </submittedName>
</protein>
<comment type="caution">
    <text evidence="1">The sequence shown here is derived from an EMBL/GenBank/DDBJ whole genome shotgun (WGS) entry which is preliminary data.</text>
</comment>
<dbReference type="OrthoDB" id="9790407at2"/>
<proteinExistence type="predicted"/>
<evidence type="ECO:0000313" key="1">
    <source>
        <dbReference type="EMBL" id="TCN68459.1"/>
    </source>
</evidence>
<organism evidence="1 2">
    <name type="scientific">Acetobacteroides hydrogenigenes</name>
    <dbReference type="NCBI Taxonomy" id="979970"/>
    <lineage>
        <taxon>Bacteria</taxon>
        <taxon>Pseudomonadati</taxon>
        <taxon>Bacteroidota</taxon>
        <taxon>Bacteroidia</taxon>
        <taxon>Bacteroidales</taxon>
        <taxon>Rikenellaceae</taxon>
        <taxon>Acetobacteroides</taxon>
    </lineage>
</organism>
<dbReference type="InterPro" id="IPR024227">
    <property type="entry name" value="DUF3795"/>
</dbReference>
<dbReference type="Proteomes" id="UP000294830">
    <property type="component" value="Unassembled WGS sequence"/>
</dbReference>
<reference evidence="1 2" key="1">
    <citation type="submission" date="2019-03" db="EMBL/GenBank/DDBJ databases">
        <title>Genomic Encyclopedia of Archaeal and Bacterial Type Strains, Phase II (KMG-II): from individual species to whole genera.</title>
        <authorList>
            <person name="Goeker M."/>
        </authorList>
    </citation>
    <scope>NUCLEOTIDE SEQUENCE [LARGE SCALE GENOMIC DNA]</scope>
    <source>
        <strain evidence="1 2">RL-C</strain>
    </source>
</reference>
<dbReference type="EMBL" id="SLWB01000006">
    <property type="protein sequence ID" value="TCN68459.1"/>
    <property type="molecule type" value="Genomic_DNA"/>
</dbReference>
<name>A0A4R2EV02_9BACT</name>
<dbReference type="AlphaFoldDB" id="A0A4R2EV02"/>
<dbReference type="RefSeq" id="WP_131839048.1">
    <property type="nucleotide sequence ID" value="NZ_SLWB01000006.1"/>
</dbReference>
<keyword evidence="2" id="KW-1185">Reference proteome</keyword>
<evidence type="ECO:0000313" key="2">
    <source>
        <dbReference type="Proteomes" id="UP000294830"/>
    </source>
</evidence>